<reference evidence="2 3" key="1">
    <citation type="journal article" date="2020" name="ISME J.">
        <title>Uncovering the hidden diversity of litter-decomposition mechanisms in mushroom-forming fungi.</title>
        <authorList>
            <person name="Floudas D."/>
            <person name="Bentzer J."/>
            <person name="Ahren D."/>
            <person name="Johansson T."/>
            <person name="Persson P."/>
            <person name="Tunlid A."/>
        </authorList>
    </citation>
    <scope>NUCLEOTIDE SEQUENCE [LARGE SCALE GENOMIC DNA]</scope>
    <source>
        <strain evidence="2 3">CBS 291.85</strain>
    </source>
</reference>
<gene>
    <name evidence="2" type="ORF">D9758_005912</name>
</gene>
<dbReference type="InterPro" id="IPR013595">
    <property type="entry name" value="Pept_S33_TAP-like_C"/>
</dbReference>
<evidence type="ECO:0000259" key="1">
    <source>
        <dbReference type="Pfam" id="PF08386"/>
    </source>
</evidence>
<proteinExistence type="predicted"/>
<comment type="caution">
    <text evidence="2">The sequence shown here is derived from an EMBL/GenBank/DDBJ whole genome shotgun (WGS) entry which is preliminary data.</text>
</comment>
<sequence length="312" mass="33466">MFPDRIERLVIDDDLGGLVNDTNKTIQWFLGGCHAAGPENCAFYASSPTKIEAALDDIYDSLRSQPLPVFLNSDLYDILTYDDLRSITMVALYSPSNFPRLAQKLAELQAGNATTVFELVYVFQYHYIISGVGSAEAMAAIECGNSDPFNADASVEGVYVKNQFNLCRNAGGAVYESLRRMEDSPQASLQRYKGSLVLCKPRPALMSKPLTGPVGAANTSHPLLVIGNTADPATPLAGAKKTSLSFPGSVLLTQDFPEHSSINTNSTCTHQHVAAYFANGTLPEEGTVCSLDAPLFLTSANATVPESPRSAS</sequence>
<evidence type="ECO:0000313" key="2">
    <source>
        <dbReference type="EMBL" id="KAF5357303.1"/>
    </source>
</evidence>
<dbReference type="AlphaFoldDB" id="A0A8H5G2W3"/>
<protein>
    <recommendedName>
        <fullName evidence="1">Peptidase S33 tripeptidyl aminopeptidase-like C-terminal domain-containing protein</fullName>
    </recommendedName>
</protein>
<dbReference type="Pfam" id="PF08386">
    <property type="entry name" value="Abhydrolase_4"/>
    <property type="match status" value="1"/>
</dbReference>
<name>A0A8H5G2W3_9AGAR</name>
<keyword evidence="3" id="KW-1185">Reference proteome</keyword>
<accession>A0A8H5G2W3</accession>
<evidence type="ECO:0000313" key="3">
    <source>
        <dbReference type="Proteomes" id="UP000559256"/>
    </source>
</evidence>
<dbReference type="EMBL" id="JAACJM010000052">
    <property type="protein sequence ID" value="KAF5357303.1"/>
    <property type="molecule type" value="Genomic_DNA"/>
</dbReference>
<dbReference type="Proteomes" id="UP000559256">
    <property type="component" value="Unassembled WGS sequence"/>
</dbReference>
<feature type="domain" description="Peptidase S33 tripeptidyl aminopeptidase-like C-terminal" evidence="1">
    <location>
        <begin position="194"/>
        <end position="289"/>
    </location>
</feature>
<organism evidence="2 3">
    <name type="scientific">Tetrapyrgos nigripes</name>
    <dbReference type="NCBI Taxonomy" id="182062"/>
    <lineage>
        <taxon>Eukaryota</taxon>
        <taxon>Fungi</taxon>
        <taxon>Dikarya</taxon>
        <taxon>Basidiomycota</taxon>
        <taxon>Agaricomycotina</taxon>
        <taxon>Agaricomycetes</taxon>
        <taxon>Agaricomycetidae</taxon>
        <taxon>Agaricales</taxon>
        <taxon>Marasmiineae</taxon>
        <taxon>Marasmiaceae</taxon>
        <taxon>Tetrapyrgos</taxon>
    </lineage>
</organism>
<dbReference type="OrthoDB" id="425534at2759"/>